<evidence type="ECO:0000313" key="4">
    <source>
        <dbReference type="Proteomes" id="UP000307602"/>
    </source>
</evidence>
<dbReference type="OrthoDB" id="9816357at2"/>
<dbReference type="RefSeq" id="WP_135876788.1">
    <property type="nucleotide sequence ID" value="NZ_SRSO01000009.1"/>
</dbReference>
<evidence type="ECO:0000256" key="1">
    <source>
        <dbReference type="ARBA" id="ARBA00022729"/>
    </source>
</evidence>
<organism evidence="3 4">
    <name type="scientific">Flavivirga rizhaonensis</name>
    <dbReference type="NCBI Taxonomy" id="2559571"/>
    <lineage>
        <taxon>Bacteria</taxon>
        <taxon>Pseudomonadati</taxon>
        <taxon>Bacteroidota</taxon>
        <taxon>Flavobacteriia</taxon>
        <taxon>Flavobacteriales</taxon>
        <taxon>Flavobacteriaceae</taxon>
        <taxon>Flavivirga</taxon>
    </lineage>
</organism>
<dbReference type="AlphaFoldDB" id="A0A4S1DXZ1"/>
<dbReference type="Pfam" id="PF01497">
    <property type="entry name" value="Peripla_BP_2"/>
    <property type="match status" value="1"/>
</dbReference>
<reference evidence="3 4" key="1">
    <citation type="submission" date="2019-04" db="EMBL/GenBank/DDBJ databases">
        <authorList>
            <person name="Liu A."/>
        </authorList>
    </citation>
    <scope>NUCLEOTIDE SEQUENCE [LARGE SCALE GENOMIC DNA]</scope>
    <source>
        <strain evidence="3 4">RZ03</strain>
    </source>
</reference>
<name>A0A4S1DXZ1_9FLAO</name>
<dbReference type="PANTHER" id="PTHR30535:SF34">
    <property type="entry name" value="MOLYBDATE-BINDING PROTEIN MOLA"/>
    <property type="match status" value="1"/>
</dbReference>
<evidence type="ECO:0000259" key="2">
    <source>
        <dbReference type="PROSITE" id="PS50983"/>
    </source>
</evidence>
<keyword evidence="1" id="KW-0732">Signal</keyword>
<sequence>MKHLKDQLDRILHIKETPKRIVSLVPSQTELLYDLGLESSLIGVTKFCVHPHHIRTDVAIVGGTKQIHLDKIKALKPDIILCNKEENTKAIVDACEAICNVHVSDIFTIDDSLKLIHQYGEIFNKSKAAFDLLKSIKKEVKAFNTFIKNKPILKAVYFIWKDPWIVAANNTFINYLLKLNKFENVFENEIRYPEIELSESTINKDVDIVLLSSEPYPFKEKHRKDIQEFYPDAAIILADGEMFSWYGSRLAKAFKYFKSLRLNLENNQS</sequence>
<dbReference type="PROSITE" id="PS50983">
    <property type="entry name" value="FE_B12_PBP"/>
    <property type="match status" value="1"/>
</dbReference>
<dbReference type="InterPro" id="IPR050902">
    <property type="entry name" value="ABC_Transporter_SBP"/>
</dbReference>
<gene>
    <name evidence="3" type="ORF">EM932_08670</name>
</gene>
<dbReference type="GO" id="GO:0071281">
    <property type="term" value="P:cellular response to iron ion"/>
    <property type="evidence" value="ECO:0007669"/>
    <property type="project" value="TreeGrafter"/>
</dbReference>
<dbReference type="EMBL" id="SRSO01000009">
    <property type="protein sequence ID" value="TGV03047.1"/>
    <property type="molecule type" value="Genomic_DNA"/>
</dbReference>
<feature type="domain" description="Fe/B12 periplasmic-binding" evidence="2">
    <location>
        <begin position="20"/>
        <end position="269"/>
    </location>
</feature>
<protein>
    <submittedName>
        <fullName evidence="3">Cobalamin-binding protein</fullName>
    </submittedName>
</protein>
<proteinExistence type="predicted"/>
<dbReference type="PANTHER" id="PTHR30535">
    <property type="entry name" value="VITAMIN B12-BINDING PROTEIN"/>
    <property type="match status" value="1"/>
</dbReference>
<evidence type="ECO:0000313" key="3">
    <source>
        <dbReference type="EMBL" id="TGV03047.1"/>
    </source>
</evidence>
<keyword evidence="4" id="KW-1185">Reference proteome</keyword>
<dbReference type="InterPro" id="IPR002491">
    <property type="entry name" value="ABC_transptr_periplasmic_BD"/>
</dbReference>
<accession>A0A4S1DXZ1</accession>
<dbReference type="Proteomes" id="UP000307602">
    <property type="component" value="Unassembled WGS sequence"/>
</dbReference>
<dbReference type="NCBIfam" id="NF038402">
    <property type="entry name" value="TroA_like"/>
    <property type="match status" value="1"/>
</dbReference>
<dbReference type="InterPro" id="IPR054828">
    <property type="entry name" value="Vit_B12_bind_prot"/>
</dbReference>
<dbReference type="Gene3D" id="3.40.50.1980">
    <property type="entry name" value="Nitrogenase molybdenum iron protein domain"/>
    <property type="match status" value="2"/>
</dbReference>
<dbReference type="SUPFAM" id="SSF53807">
    <property type="entry name" value="Helical backbone' metal receptor"/>
    <property type="match status" value="1"/>
</dbReference>
<comment type="caution">
    <text evidence="3">The sequence shown here is derived from an EMBL/GenBank/DDBJ whole genome shotgun (WGS) entry which is preliminary data.</text>
</comment>